<dbReference type="HOGENOM" id="CLU_076318_1_1_7"/>
<dbReference type="PANTHER" id="PTHR30087:SF1">
    <property type="entry name" value="HYPOTHETICAL CYTOSOLIC PROTEIN"/>
    <property type="match status" value="1"/>
</dbReference>
<dbReference type="RefSeq" id="WP_013515956.1">
    <property type="nucleotide sequence ID" value="NC_014844.1"/>
</dbReference>
<organism evidence="1 2">
    <name type="scientific">Pseudodesulfovibrio aespoeensis (strain ATCC 700646 / DSM 10631 / Aspo-2)</name>
    <name type="common">Desulfovibrio aespoeensis</name>
    <dbReference type="NCBI Taxonomy" id="643562"/>
    <lineage>
        <taxon>Bacteria</taxon>
        <taxon>Pseudomonadati</taxon>
        <taxon>Thermodesulfobacteriota</taxon>
        <taxon>Desulfovibrionia</taxon>
        <taxon>Desulfovibrionales</taxon>
        <taxon>Desulfovibrionaceae</taxon>
    </lineage>
</organism>
<keyword evidence="2" id="KW-1185">Reference proteome</keyword>
<dbReference type="InterPro" id="IPR007553">
    <property type="entry name" value="2-thiour_desulf"/>
</dbReference>
<evidence type="ECO:0000313" key="2">
    <source>
        <dbReference type="Proteomes" id="UP000002191"/>
    </source>
</evidence>
<dbReference type="EMBL" id="CP002431">
    <property type="protein sequence ID" value="ADU64055.1"/>
    <property type="molecule type" value="Genomic_DNA"/>
</dbReference>
<sequence length="153" mass="16083">MMRPAPDHILDDAPLLVSACLIGQPCRYDGAATPTTWVMDLVAQGRAIPFCPEIAGGLPTPRTPCELRRGKVVDRDGIDHTDAFLRGAEQGLALARLAGCAGAVLKARSPSCGLGQIYDGTFTGLLVPGNGLFAALLLAHGIPVRTELDQDRP</sequence>
<dbReference type="KEGG" id="das:Daes_3062"/>
<gene>
    <name evidence="1" type="ordered locus">Daes_3062</name>
</gene>
<dbReference type="STRING" id="643562.Daes_3062"/>
<dbReference type="eggNOG" id="COG1683">
    <property type="taxonomic scope" value="Bacteria"/>
</dbReference>
<name>E6VZX3_PSEA9</name>
<proteinExistence type="predicted"/>
<evidence type="ECO:0000313" key="1">
    <source>
        <dbReference type="EMBL" id="ADU64055.1"/>
    </source>
</evidence>
<reference evidence="1 2" key="2">
    <citation type="journal article" date="2014" name="Genome Announc.">
        <title>Complete Genome Sequence of the Subsurface, Mesophilic Sulfate-Reducing Bacterium Desulfovibrio aespoeensis Aspo-2.</title>
        <authorList>
            <person name="Pedersen K."/>
            <person name="Bengtsson A."/>
            <person name="Edlund J."/>
            <person name="Rabe L."/>
            <person name="Hazen T."/>
            <person name="Chakraborty R."/>
            <person name="Goodwin L."/>
            <person name="Shapiro N."/>
        </authorList>
    </citation>
    <scope>NUCLEOTIDE SEQUENCE [LARGE SCALE GENOMIC DNA]</scope>
    <source>
        <strain evidence="2">ATCC 700646 / DSM 10631 / Aspo-2</strain>
    </source>
</reference>
<dbReference type="AlphaFoldDB" id="E6VZX3"/>
<dbReference type="PANTHER" id="PTHR30087">
    <property type="entry name" value="INNER MEMBRANE PROTEIN"/>
    <property type="match status" value="1"/>
</dbReference>
<dbReference type="Proteomes" id="UP000002191">
    <property type="component" value="Chromosome"/>
</dbReference>
<dbReference type="Pfam" id="PF04463">
    <property type="entry name" value="2-thiour_desulf"/>
    <property type="match status" value="1"/>
</dbReference>
<accession>E6VZX3</accession>
<protein>
    <submittedName>
        <fullName evidence="1">Uncharacterized protein</fullName>
    </submittedName>
</protein>
<reference evidence="2" key="1">
    <citation type="submission" date="2010-12" db="EMBL/GenBank/DDBJ databases">
        <title>Complete sequence of Desulfovibrio aespoeensis Aspo-2.</title>
        <authorList>
            <consortium name="US DOE Joint Genome Institute"/>
            <person name="Lucas S."/>
            <person name="Copeland A."/>
            <person name="Lapidus A."/>
            <person name="Cheng J.-F."/>
            <person name="Goodwin L."/>
            <person name="Pitluck S."/>
            <person name="Chertkov O."/>
            <person name="Misra M."/>
            <person name="Detter J.C."/>
            <person name="Han C."/>
            <person name="Tapia R."/>
            <person name="Land M."/>
            <person name="Hauser L."/>
            <person name="Kyrpides N."/>
            <person name="Ivanova N."/>
            <person name="Ovchinnikova G."/>
            <person name="Pedersen K."/>
            <person name="Jagevall S."/>
            <person name="Hazen T."/>
            <person name="Woyke T."/>
        </authorList>
    </citation>
    <scope>NUCLEOTIDE SEQUENCE [LARGE SCALE GENOMIC DNA]</scope>
    <source>
        <strain evidence="2">ATCC 700646 / DSM 10631 / Aspo-2</strain>
    </source>
</reference>